<dbReference type="InterPro" id="IPR000250">
    <property type="entry name" value="Peptidase_G1"/>
</dbReference>
<dbReference type="Proteomes" id="UP000701801">
    <property type="component" value="Unassembled WGS sequence"/>
</dbReference>
<reference evidence="3" key="1">
    <citation type="submission" date="2021-07" db="EMBL/GenBank/DDBJ databases">
        <authorList>
            <person name="Durling M."/>
        </authorList>
    </citation>
    <scope>NUCLEOTIDE SEQUENCE</scope>
</reference>
<dbReference type="PANTHER" id="PTHR37536:SF1">
    <property type="entry name" value="ASPERGILLOPEPSIN, PUTAITVE (AFU_ORTHOLOGUE AFUA_7G01200)"/>
    <property type="match status" value="1"/>
</dbReference>
<feature type="signal peptide" evidence="2">
    <location>
        <begin position="1"/>
        <end position="19"/>
    </location>
</feature>
<proteinExistence type="predicted"/>
<dbReference type="SUPFAM" id="SSF49899">
    <property type="entry name" value="Concanavalin A-like lectins/glucanases"/>
    <property type="match status" value="1"/>
</dbReference>
<comment type="caution">
    <text evidence="3">The sequence shown here is derived from an EMBL/GenBank/DDBJ whole genome shotgun (WGS) entry which is preliminary data.</text>
</comment>
<dbReference type="GO" id="GO:0070007">
    <property type="term" value="F:glutamic-type endopeptidase activity"/>
    <property type="evidence" value="ECO:0007669"/>
    <property type="project" value="InterPro"/>
</dbReference>
<evidence type="ECO:0000313" key="4">
    <source>
        <dbReference type="Proteomes" id="UP000701801"/>
    </source>
</evidence>
<feature type="active site" description="Proton acceptor" evidence="1">
    <location>
        <position position="237"/>
    </location>
</feature>
<evidence type="ECO:0000256" key="1">
    <source>
        <dbReference type="PIRSR" id="PIRSR600250-50"/>
    </source>
</evidence>
<name>A0A9N9LF79_9HELO</name>
<dbReference type="GO" id="GO:0006508">
    <property type="term" value="P:proteolysis"/>
    <property type="evidence" value="ECO:0007669"/>
    <property type="project" value="InterPro"/>
</dbReference>
<dbReference type="AlphaFoldDB" id="A0A9N9LF79"/>
<evidence type="ECO:0008006" key="5">
    <source>
        <dbReference type="Google" id="ProtNLM"/>
    </source>
</evidence>
<dbReference type="InterPro" id="IPR038656">
    <property type="entry name" value="Peptidase_G1_sf"/>
</dbReference>
<accession>A0A9N9LF79</accession>
<evidence type="ECO:0000313" key="3">
    <source>
        <dbReference type="EMBL" id="CAG8971471.1"/>
    </source>
</evidence>
<evidence type="ECO:0000256" key="2">
    <source>
        <dbReference type="SAM" id="SignalP"/>
    </source>
</evidence>
<dbReference type="Pfam" id="PF01828">
    <property type="entry name" value="Peptidase_A4"/>
    <property type="match status" value="1"/>
</dbReference>
<protein>
    <recommendedName>
        <fullName evidence="5">Concanavalin A-like lectin/glucanase</fullName>
    </recommendedName>
</protein>
<sequence length="314" mass="33931">MKLSTLLFALGASYGLVSARVPLVDRDNDLLHGGNPGTLSDDIPHGGYPIFPDSTRVRRRAGFGAAPIPAGTTSSGESITENWGGLIVRNPPPNEHFISASAQIQVPDIKLPAGAPDGKYVTTIWVGIDGTDGNPGLFQAGMALNLFKDSKGTRVESDVWVEWFPDPQIGLDDKNEIDIKPGDWIDVQVVTDSSIERPSTGTIKIENFNTGKKAVRTLHAPRPGLELPGKSVEWIVERLTSNGQLSTLPDFGTVHFINCHALTKGNAGSGSPGRDMYLDNAEEIILDQNGVLMTNIVRPENGVEFFVEYKPHKQ</sequence>
<dbReference type="Gene3D" id="2.60.120.700">
    <property type="entry name" value="Peptidase G1"/>
    <property type="match status" value="1"/>
</dbReference>
<keyword evidence="4" id="KW-1185">Reference proteome</keyword>
<dbReference type="EMBL" id="CAJVRM010000020">
    <property type="protein sequence ID" value="CAG8971471.1"/>
    <property type="molecule type" value="Genomic_DNA"/>
</dbReference>
<feature type="chain" id="PRO_5040380525" description="Concanavalin A-like lectin/glucanase" evidence="2">
    <location>
        <begin position="20"/>
        <end position="314"/>
    </location>
</feature>
<keyword evidence="2" id="KW-0732">Signal</keyword>
<organism evidence="3 4">
    <name type="scientific">Hymenoscyphus albidus</name>
    <dbReference type="NCBI Taxonomy" id="595503"/>
    <lineage>
        <taxon>Eukaryota</taxon>
        <taxon>Fungi</taxon>
        <taxon>Dikarya</taxon>
        <taxon>Ascomycota</taxon>
        <taxon>Pezizomycotina</taxon>
        <taxon>Leotiomycetes</taxon>
        <taxon>Helotiales</taxon>
        <taxon>Helotiaceae</taxon>
        <taxon>Hymenoscyphus</taxon>
    </lineage>
</organism>
<dbReference type="OrthoDB" id="2862635at2759"/>
<gene>
    <name evidence="3" type="ORF">HYALB_00002055</name>
</gene>
<dbReference type="PANTHER" id="PTHR37536">
    <property type="entry name" value="PUTATIVE (AFU_ORTHOLOGUE AFUA_3G02970)-RELATED"/>
    <property type="match status" value="1"/>
</dbReference>
<dbReference type="CDD" id="cd13426">
    <property type="entry name" value="Peptidase_G1"/>
    <property type="match status" value="1"/>
</dbReference>
<dbReference type="InterPro" id="IPR013320">
    <property type="entry name" value="ConA-like_dom_sf"/>
</dbReference>